<protein>
    <recommendedName>
        <fullName evidence="2">sucrose-phosphate synthase</fullName>
        <ecNumber evidence="2">2.4.1.14</ecNumber>
    </recommendedName>
</protein>
<comment type="similarity">
    <text evidence="1">Belongs to the glycosyltransferase 1 family.</text>
</comment>
<dbReference type="Pfam" id="PF00534">
    <property type="entry name" value="Glycos_transf_1"/>
    <property type="match status" value="1"/>
</dbReference>
<evidence type="ECO:0000259" key="6">
    <source>
        <dbReference type="Pfam" id="PF00534"/>
    </source>
</evidence>
<keyword evidence="3" id="KW-0328">Glycosyltransferase</keyword>
<dbReference type="InterPro" id="IPR012822">
    <property type="entry name" value="SucroseP_synth_GlycoTrfase_dom"/>
</dbReference>
<evidence type="ECO:0000313" key="9">
    <source>
        <dbReference type="EMBL" id="VAW93131.1"/>
    </source>
</evidence>
<dbReference type="InterPro" id="IPR006380">
    <property type="entry name" value="SPP-like_dom"/>
</dbReference>
<dbReference type="EMBL" id="UOFS01000013">
    <property type="protein sequence ID" value="VAW93131.1"/>
    <property type="molecule type" value="Genomic_DNA"/>
</dbReference>
<comment type="catalytic activity">
    <reaction evidence="5">
        <text>beta-D-fructose 6-phosphate + UDP-alpha-D-glucose = sucrose 6(F)-phosphate + UDP + H(+)</text>
        <dbReference type="Rhea" id="RHEA:22172"/>
        <dbReference type="ChEBI" id="CHEBI:15378"/>
        <dbReference type="ChEBI" id="CHEBI:57634"/>
        <dbReference type="ChEBI" id="CHEBI:57723"/>
        <dbReference type="ChEBI" id="CHEBI:58223"/>
        <dbReference type="ChEBI" id="CHEBI:58885"/>
        <dbReference type="EC" id="2.4.1.14"/>
    </reaction>
</comment>
<accession>A0A3B0ZN82</accession>
<gene>
    <name evidence="9" type="ORF">MNBD_GAMMA22-654</name>
</gene>
<dbReference type="EC" id="2.4.1.14" evidence="2"/>
<feature type="domain" description="Sucrose synthase first GT-B" evidence="7">
    <location>
        <begin position="11"/>
        <end position="224"/>
    </location>
</feature>
<dbReference type="InterPro" id="IPR000368">
    <property type="entry name" value="Sucrose_synth_GT-B1"/>
</dbReference>
<dbReference type="Pfam" id="PF00862">
    <property type="entry name" value="GT-B_Sucrose_synth"/>
    <property type="match status" value="1"/>
</dbReference>
<dbReference type="Gene3D" id="3.40.50.2000">
    <property type="entry name" value="Glycogen Phosphorylase B"/>
    <property type="match status" value="2"/>
</dbReference>
<dbReference type="NCBIfam" id="TIGR01484">
    <property type="entry name" value="HAD-SF-IIB"/>
    <property type="match status" value="1"/>
</dbReference>
<name>A0A3B0ZN82_9ZZZZ</name>
<evidence type="ECO:0000256" key="3">
    <source>
        <dbReference type="ARBA" id="ARBA00022676"/>
    </source>
</evidence>
<evidence type="ECO:0000259" key="8">
    <source>
        <dbReference type="Pfam" id="PF05116"/>
    </source>
</evidence>
<dbReference type="AlphaFoldDB" id="A0A3B0ZN82"/>
<organism evidence="9">
    <name type="scientific">hydrothermal vent metagenome</name>
    <dbReference type="NCBI Taxonomy" id="652676"/>
    <lineage>
        <taxon>unclassified sequences</taxon>
        <taxon>metagenomes</taxon>
        <taxon>ecological metagenomes</taxon>
    </lineage>
</organism>
<dbReference type="SUPFAM" id="SSF56784">
    <property type="entry name" value="HAD-like"/>
    <property type="match status" value="1"/>
</dbReference>
<dbReference type="Gene3D" id="3.90.1070.10">
    <property type="match status" value="1"/>
</dbReference>
<dbReference type="NCBIfam" id="TIGR02471">
    <property type="entry name" value="sucr_syn_bact_C"/>
    <property type="match status" value="1"/>
</dbReference>
<keyword evidence="4" id="KW-0808">Transferase</keyword>
<dbReference type="InterPro" id="IPR001296">
    <property type="entry name" value="Glyco_trans_1"/>
</dbReference>
<dbReference type="InterPro" id="IPR006379">
    <property type="entry name" value="HAD-SF_hydro_IIB"/>
</dbReference>
<dbReference type="PANTHER" id="PTHR46039">
    <property type="entry name" value="SUCROSE-PHOSPHATE SYNTHASE 3-RELATED"/>
    <property type="match status" value="1"/>
</dbReference>
<dbReference type="Gene3D" id="3.40.50.1000">
    <property type="entry name" value="HAD superfamily/HAD-like"/>
    <property type="match status" value="1"/>
</dbReference>
<dbReference type="SUPFAM" id="SSF53756">
    <property type="entry name" value="UDP-Glycosyltransferase/glycogen phosphorylase"/>
    <property type="match status" value="1"/>
</dbReference>
<dbReference type="CDD" id="cd03800">
    <property type="entry name" value="GT4_sucrose_synthase"/>
    <property type="match status" value="1"/>
</dbReference>
<dbReference type="InterPro" id="IPR036412">
    <property type="entry name" value="HAD-like_sf"/>
</dbReference>
<evidence type="ECO:0000256" key="4">
    <source>
        <dbReference type="ARBA" id="ARBA00022679"/>
    </source>
</evidence>
<dbReference type="InterPro" id="IPR023214">
    <property type="entry name" value="HAD_sf"/>
</dbReference>
<dbReference type="InterPro" id="IPR012821">
    <property type="entry name" value="Sucrose_P_synth_Pase-like_dom"/>
</dbReference>
<evidence type="ECO:0000259" key="7">
    <source>
        <dbReference type="Pfam" id="PF00862"/>
    </source>
</evidence>
<dbReference type="InterPro" id="IPR044161">
    <property type="entry name" value="SPS"/>
</dbReference>
<dbReference type="Pfam" id="PF05116">
    <property type="entry name" value="S6PP"/>
    <property type="match status" value="1"/>
</dbReference>
<dbReference type="GO" id="GO:0046524">
    <property type="term" value="F:sucrose-phosphate synthase activity"/>
    <property type="evidence" value="ECO:0007669"/>
    <property type="project" value="UniProtKB-EC"/>
</dbReference>
<feature type="domain" description="Sucrose phosphatase-like" evidence="8">
    <location>
        <begin position="473"/>
        <end position="711"/>
    </location>
</feature>
<dbReference type="PANTHER" id="PTHR46039:SF5">
    <property type="entry name" value="SUCROSE-PHOSPHATE SYNTHASE 3-RELATED"/>
    <property type="match status" value="1"/>
</dbReference>
<reference evidence="9" key="1">
    <citation type="submission" date="2018-06" db="EMBL/GenBank/DDBJ databases">
        <authorList>
            <person name="Zhirakovskaya E."/>
        </authorList>
    </citation>
    <scope>NUCLEOTIDE SEQUENCE</scope>
</reference>
<proteinExistence type="inferred from homology"/>
<feature type="domain" description="Glycosyl transferase family 1" evidence="6">
    <location>
        <begin position="252"/>
        <end position="428"/>
    </location>
</feature>
<dbReference type="NCBIfam" id="TIGR02472">
    <property type="entry name" value="sucr_P_syn_N"/>
    <property type="match status" value="1"/>
</dbReference>
<evidence type="ECO:0000256" key="1">
    <source>
        <dbReference type="ARBA" id="ARBA00006530"/>
    </source>
</evidence>
<evidence type="ECO:0000256" key="2">
    <source>
        <dbReference type="ARBA" id="ARBA00012536"/>
    </source>
</evidence>
<evidence type="ECO:0000256" key="5">
    <source>
        <dbReference type="ARBA" id="ARBA00047471"/>
    </source>
</evidence>
<sequence length="731" mass="82604">MKVKHENSKLYIVLISIHGLIRNHDLELGRDADTGGQTLYVTELARALAANPQVECVDLLTRRISDQKVDADYQKSIEYLSPHARLVRLDCGPKRYLRKEVLWPHLDAFIDKSLQHIRSAGRVPDIIHGHYADAGMVGAQLAGLLGIPFVYTGHSLGHDKLTQLLNNGVKADNIETRYNIAQRIEAEEVAIGSAAMVVASTHQEINQQYARYDNYQTKRMTVIPPGVDLSRFHPPSRGCRYERIMKILSPFLSNPKKPMIVAVSRADERKNISSLIRAFGESTELQALANLVIVAGNRDNIKDLDKGARDVLTEILMLIDEYDLYGKVAYPKHHQPDDIPDLFQMASQYKGVFINPALTEPFGLTLIEAAASGLPIVATNDGGPKEIINLCKNGDVIDPNDIKIIGEALKHALRDPKCWKRWSKNGIKNVSSHFSWKGHVEHYIHEIQKRTQTHYRKRISNSIKSRLPMIDRLAFSAIDNSLIGDSQGLSDLMHRLKRNVNHNVGFGIATGRSLDSVLHLLKQENIPIPDVVISSVGSEIYYYHIGKKMIEDKGWKKLISYRWQPAEIIRLIQSIHNVKIAPQKEQREHKVSYRIINYDKNLLSTLKKYLRQHDIHAKVIITQERYLDILPSRASKGLAIRYIAIKWGLPLDRIFVAGDAGNDEEMLKGDTLAVVVANHSKELLRLKNKPRIYFAENSFASGILEGLEYYDFLGNINPHDEIINIQSVVGL</sequence>